<evidence type="ECO:0000256" key="2">
    <source>
        <dbReference type="SAM" id="Phobius"/>
    </source>
</evidence>
<proteinExistence type="predicted"/>
<dbReference type="EMBL" id="JAGYWB010000012">
    <property type="protein sequence ID" value="KAI0501623.1"/>
    <property type="molecule type" value="Genomic_DNA"/>
</dbReference>
<reference evidence="3" key="1">
    <citation type="journal article" date="2022" name="Front. Genet.">
        <title>Chromosome-Scale Assembly of the Dendrobium nobile Genome Provides Insights Into the Molecular Mechanism of the Biosynthesis of the Medicinal Active Ingredient of Dendrobium.</title>
        <authorList>
            <person name="Xu Q."/>
            <person name="Niu S.-C."/>
            <person name="Li K.-L."/>
            <person name="Zheng P.-J."/>
            <person name="Zhang X.-J."/>
            <person name="Jia Y."/>
            <person name="Liu Y."/>
            <person name="Niu Y.-X."/>
            <person name="Yu L.-H."/>
            <person name="Chen D.-F."/>
            <person name="Zhang G.-Q."/>
        </authorList>
    </citation>
    <scope>NUCLEOTIDE SEQUENCE</scope>
    <source>
        <tissue evidence="3">Leaf</tissue>
    </source>
</reference>
<comment type="caution">
    <text evidence="3">The sequence shown here is derived from an EMBL/GenBank/DDBJ whole genome shotgun (WGS) entry which is preliminary data.</text>
</comment>
<sequence>MRWRSVGRQRAATAMPARQRRDASNCDASECEATRATRVGHAGIPVRRGQLRPFSLPLRSIRFACGGIATVVFTLSPGVLP</sequence>
<gene>
    <name evidence="3" type="ORF">KFK09_016568</name>
</gene>
<accession>A0A8T3AYL2</accession>
<keyword evidence="2" id="KW-0812">Transmembrane</keyword>
<feature type="transmembrane region" description="Helical" evidence="2">
    <location>
        <begin position="61"/>
        <end position="80"/>
    </location>
</feature>
<dbReference type="AlphaFoldDB" id="A0A8T3AYL2"/>
<keyword evidence="2" id="KW-0472">Membrane</keyword>
<organism evidence="3 4">
    <name type="scientific">Dendrobium nobile</name>
    <name type="common">Orchid</name>
    <dbReference type="NCBI Taxonomy" id="94219"/>
    <lineage>
        <taxon>Eukaryota</taxon>
        <taxon>Viridiplantae</taxon>
        <taxon>Streptophyta</taxon>
        <taxon>Embryophyta</taxon>
        <taxon>Tracheophyta</taxon>
        <taxon>Spermatophyta</taxon>
        <taxon>Magnoliopsida</taxon>
        <taxon>Liliopsida</taxon>
        <taxon>Asparagales</taxon>
        <taxon>Orchidaceae</taxon>
        <taxon>Epidendroideae</taxon>
        <taxon>Malaxideae</taxon>
        <taxon>Dendrobiinae</taxon>
        <taxon>Dendrobium</taxon>
    </lineage>
</organism>
<name>A0A8T3AYL2_DENNO</name>
<evidence type="ECO:0000313" key="4">
    <source>
        <dbReference type="Proteomes" id="UP000829196"/>
    </source>
</evidence>
<evidence type="ECO:0000313" key="3">
    <source>
        <dbReference type="EMBL" id="KAI0501623.1"/>
    </source>
</evidence>
<protein>
    <submittedName>
        <fullName evidence="3">Uncharacterized protein</fullName>
    </submittedName>
</protein>
<dbReference type="Proteomes" id="UP000829196">
    <property type="component" value="Unassembled WGS sequence"/>
</dbReference>
<evidence type="ECO:0000256" key="1">
    <source>
        <dbReference type="SAM" id="MobiDB-lite"/>
    </source>
</evidence>
<feature type="region of interest" description="Disordered" evidence="1">
    <location>
        <begin position="1"/>
        <end position="30"/>
    </location>
</feature>
<keyword evidence="2" id="KW-1133">Transmembrane helix</keyword>
<keyword evidence="4" id="KW-1185">Reference proteome</keyword>